<accession>A0A7J8SSR6</accession>
<dbReference type="Proteomes" id="UP000593561">
    <property type="component" value="Unassembled WGS sequence"/>
</dbReference>
<reference evidence="1 2" key="1">
    <citation type="journal article" date="2019" name="Genome Biol. Evol.">
        <title>Insights into the evolution of the New World diploid cottons (Gossypium, subgenus Houzingenia) based on genome sequencing.</title>
        <authorList>
            <person name="Grover C.E."/>
            <person name="Arick M.A. 2nd"/>
            <person name="Thrash A."/>
            <person name="Conover J.L."/>
            <person name="Sanders W.S."/>
            <person name="Peterson D.G."/>
            <person name="Frelichowski J.E."/>
            <person name="Scheffler J.A."/>
            <person name="Scheffler B.E."/>
            <person name="Wendel J.F."/>
        </authorList>
    </citation>
    <scope>NUCLEOTIDE SEQUENCE [LARGE SCALE GENOMIC DNA]</scope>
    <source>
        <strain evidence="1">27</strain>
        <tissue evidence="1">Leaf</tissue>
    </source>
</reference>
<proteinExistence type="predicted"/>
<name>A0A7J8SSR6_GOSDV</name>
<organism evidence="1 2">
    <name type="scientific">Gossypium davidsonii</name>
    <name type="common">Davidson's cotton</name>
    <name type="synonym">Gossypium klotzschianum subsp. davidsonii</name>
    <dbReference type="NCBI Taxonomy" id="34287"/>
    <lineage>
        <taxon>Eukaryota</taxon>
        <taxon>Viridiplantae</taxon>
        <taxon>Streptophyta</taxon>
        <taxon>Embryophyta</taxon>
        <taxon>Tracheophyta</taxon>
        <taxon>Spermatophyta</taxon>
        <taxon>Magnoliopsida</taxon>
        <taxon>eudicotyledons</taxon>
        <taxon>Gunneridae</taxon>
        <taxon>Pentapetalae</taxon>
        <taxon>rosids</taxon>
        <taxon>malvids</taxon>
        <taxon>Malvales</taxon>
        <taxon>Malvaceae</taxon>
        <taxon>Malvoideae</taxon>
        <taxon>Gossypium</taxon>
    </lineage>
</organism>
<evidence type="ECO:0000313" key="2">
    <source>
        <dbReference type="Proteomes" id="UP000593561"/>
    </source>
</evidence>
<keyword evidence="2" id="KW-1185">Reference proteome</keyword>
<comment type="caution">
    <text evidence="1">The sequence shown here is derived from an EMBL/GenBank/DDBJ whole genome shotgun (WGS) entry which is preliminary data.</text>
</comment>
<protein>
    <submittedName>
        <fullName evidence="1">Uncharacterized protein</fullName>
    </submittedName>
</protein>
<dbReference type="AlphaFoldDB" id="A0A7J8SSR6"/>
<sequence>MDIDLHKIIRSNQALTDDHCQILVSLCERHRVATFRSSTYVSKLIYGSYERLRKGK</sequence>
<evidence type="ECO:0000313" key="1">
    <source>
        <dbReference type="EMBL" id="MBA0628850.1"/>
    </source>
</evidence>
<dbReference type="EMBL" id="JABFAC010000011">
    <property type="protein sequence ID" value="MBA0628850.1"/>
    <property type="molecule type" value="Genomic_DNA"/>
</dbReference>
<gene>
    <name evidence="1" type="ORF">Godav_023489</name>
</gene>